<feature type="non-terminal residue" evidence="1">
    <location>
        <position position="92"/>
    </location>
</feature>
<dbReference type="EMBL" id="NIDF01000415">
    <property type="protein sequence ID" value="TYJ51134.1"/>
    <property type="molecule type" value="Genomic_DNA"/>
</dbReference>
<evidence type="ECO:0000313" key="2">
    <source>
        <dbReference type="Proteomes" id="UP000322245"/>
    </source>
</evidence>
<gene>
    <name evidence="1" type="ORF">B9479_008311</name>
</gene>
<dbReference type="Proteomes" id="UP000322245">
    <property type="component" value="Unassembled WGS sequence"/>
</dbReference>
<sequence>MKSNNTPTPTINTWSDVADHGGPSLDVRLVEHLLEVYTVDDLLDKLGDLRRKYVNIAPVTDASTFDMELDRSNFTLVPEIAEEDEEEEGNAS</sequence>
<proteinExistence type="predicted"/>
<reference evidence="1 2" key="1">
    <citation type="submission" date="2017-05" db="EMBL/GenBank/DDBJ databases">
        <title>The Genome Sequence of Tsuchiyaea wingfieldii DSM 27421.</title>
        <authorList>
            <person name="Cuomo C."/>
            <person name="Passer A."/>
            <person name="Billmyre B."/>
            <person name="Heitman J."/>
        </authorList>
    </citation>
    <scope>NUCLEOTIDE SEQUENCE [LARGE SCALE GENOMIC DNA]</scope>
    <source>
        <strain evidence="1 2">DSM 27421</strain>
    </source>
</reference>
<name>A0A5D3AJF2_9TREE</name>
<organism evidence="1 2">
    <name type="scientific">Cryptococcus floricola</name>
    <dbReference type="NCBI Taxonomy" id="2591691"/>
    <lineage>
        <taxon>Eukaryota</taxon>
        <taxon>Fungi</taxon>
        <taxon>Dikarya</taxon>
        <taxon>Basidiomycota</taxon>
        <taxon>Agaricomycotina</taxon>
        <taxon>Tremellomycetes</taxon>
        <taxon>Tremellales</taxon>
        <taxon>Cryptococcaceae</taxon>
        <taxon>Cryptococcus</taxon>
    </lineage>
</organism>
<comment type="caution">
    <text evidence="1">The sequence shown here is derived from an EMBL/GenBank/DDBJ whole genome shotgun (WGS) entry which is preliminary data.</text>
</comment>
<dbReference type="AlphaFoldDB" id="A0A5D3AJF2"/>
<keyword evidence="2" id="KW-1185">Reference proteome</keyword>
<accession>A0A5D3AJF2</accession>
<evidence type="ECO:0000313" key="1">
    <source>
        <dbReference type="EMBL" id="TYJ51134.1"/>
    </source>
</evidence>
<protein>
    <submittedName>
        <fullName evidence="1">Uncharacterized protein</fullName>
    </submittedName>
</protein>